<gene>
    <name evidence="2" type="ORF">HHI36_014539</name>
</gene>
<protein>
    <submittedName>
        <fullName evidence="2">Uncharacterized protein</fullName>
    </submittedName>
</protein>
<evidence type="ECO:0000313" key="2">
    <source>
        <dbReference type="EMBL" id="KAL3273084.1"/>
    </source>
</evidence>
<organism evidence="2 3">
    <name type="scientific">Cryptolaemus montrouzieri</name>
    <dbReference type="NCBI Taxonomy" id="559131"/>
    <lineage>
        <taxon>Eukaryota</taxon>
        <taxon>Metazoa</taxon>
        <taxon>Ecdysozoa</taxon>
        <taxon>Arthropoda</taxon>
        <taxon>Hexapoda</taxon>
        <taxon>Insecta</taxon>
        <taxon>Pterygota</taxon>
        <taxon>Neoptera</taxon>
        <taxon>Endopterygota</taxon>
        <taxon>Coleoptera</taxon>
        <taxon>Polyphaga</taxon>
        <taxon>Cucujiformia</taxon>
        <taxon>Coccinelloidea</taxon>
        <taxon>Coccinellidae</taxon>
        <taxon>Scymninae</taxon>
        <taxon>Scymnini</taxon>
        <taxon>Cryptolaemus</taxon>
    </lineage>
</organism>
<dbReference type="Proteomes" id="UP001516400">
    <property type="component" value="Unassembled WGS sequence"/>
</dbReference>
<dbReference type="EMBL" id="JABFTP020000062">
    <property type="protein sequence ID" value="KAL3273084.1"/>
    <property type="molecule type" value="Genomic_DNA"/>
</dbReference>
<keyword evidence="3" id="KW-1185">Reference proteome</keyword>
<feature type="region of interest" description="Disordered" evidence="1">
    <location>
        <begin position="24"/>
        <end position="52"/>
    </location>
</feature>
<comment type="caution">
    <text evidence="2">The sequence shown here is derived from an EMBL/GenBank/DDBJ whole genome shotgun (WGS) entry which is preliminary data.</text>
</comment>
<evidence type="ECO:0000313" key="3">
    <source>
        <dbReference type="Proteomes" id="UP001516400"/>
    </source>
</evidence>
<evidence type="ECO:0000256" key="1">
    <source>
        <dbReference type="SAM" id="MobiDB-lite"/>
    </source>
</evidence>
<sequence>MNYLVHLYSQTHFKRMLSRKRLTKITRQRDPCSENSKPKKNAPKTYSDSSEEEDYCIVNLELISNSRPEEKCLQCYEFKNGSLLFAPNTIILIISAITVSLNERSQFEAAAKIHSLFR</sequence>
<proteinExistence type="predicted"/>
<name>A0ABD2N384_9CUCU</name>
<dbReference type="AlphaFoldDB" id="A0ABD2N384"/>
<reference evidence="2 3" key="1">
    <citation type="journal article" date="2021" name="BMC Biol.">
        <title>Horizontally acquired antibacterial genes associated with adaptive radiation of ladybird beetles.</title>
        <authorList>
            <person name="Li H.S."/>
            <person name="Tang X.F."/>
            <person name="Huang Y.H."/>
            <person name="Xu Z.Y."/>
            <person name="Chen M.L."/>
            <person name="Du X.Y."/>
            <person name="Qiu B.Y."/>
            <person name="Chen P.T."/>
            <person name="Zhang W."/>
            <person name="Slipinski A."/>
            <person name="Escalona H.E."/>
            <person name="Waterhouse R.M."/>
            <person name="Zwick A."/>
            <person name="Pang H."/>
        </authorList>
    </citation>
    <scope>NUCLEOTIDE SEQUENCE [LARGE SCALE GENOMIC DNA]</scope>
    <source>
        <strain evidence="2">SYSU2018</strain>
    </source>
</reference>
<accession>A0ABD2N384</accession>